<keyword evidence="9" id="KW-1185">Reference proteome</keyword>
<gene>
    <name evidence="8" type="ORF">BCF44_105123</name>
</gene>
<dbReference type="PANTHER" id="PTHR46696:SF1">
    <property type="entry name" value="CYTOCHROME P450 YJIB-RELATED"/>
    <property type="match status" value="1"/>
</dbReference>
<dbReference type="PRINTS" id="PR00359">
    <property type="entry name" value="BP450"/>
</dbReference>
<dbReference type="PANTHER" id="PTHR46696">
    <property type="entry name" value="P450, PUTATIVE (EUROFUNG)-RELATED"/>
    <property type="match status" value="1"/>
</dbReference>
<keyword evidence="6 7" id="KW-0503">Monooxygenase</keyword>
<dbReference type="Pfam" id="PF00067">
    <property type="entry name" value="p450"/>
    <property type="match status" value="1"/>
</dbReference>
<dbReference type="Gene3D" id="1.10.630.10">
    <property type="entry name" value="Cytochrome P450"/>
    <property type="match status" value="1"/>
</dbReference>
<keyword evidence="4 7" id="KW-0560">Oxidoreductase</keyword>
<dbReference type="AlphaFoldDB" id="A0A3E0HQJ3"/>
<dbReference type="RefSeq" id="WP_246015125.1">
    <property type="nucleotide sequence ID" value="NZ_CP144375.1"/>
</dbReference>
<dbReference type="PROSITE" id="PS00086">
    <property type="entry name" value="CYTOCHROME_P450"/>
    <property type="match status" value="1"/>
</dbReference>
<keyword evidence="2 7" id="KW-0349">Heme</keyword>
<name>A0A3E0HQJ3_9PSEU</name>
<dbReference type="SUPFAM" id="SSF48264">
    <property type="entry name" value="Cytochrome P450"/>
    <property type="match status" value="1"/>
</dbReference>
<evidence type="ECO:0000256" key="3">
    <source>
        <dbReference type="ARBA" id="ARBA00022723"/>
    </source>
</evidence>
<keyword evidence="5 7" id="KW-0408">Iron</keyword>
<dbReference type="GO" id="GO:0005506">
    <property type="term" value="F:iron ion binding"/>
    <property type="evidence" value="ECO:0007669"/>
    <property type="project" value="InterPro"/>
</dbReference>
<evidence type="ECO:0000256" key="5">
    <source>
        <dbReference type="ARBA" id="ARBA00023004"/>
    </source>
</evidence>
<accession>A0A3E0HQJ3</accession>
<evidence type="ECO:0000256" key="2">
    <source>
        <dbReference type="ARBA" id="ARBA00022617"/>
    </source>
</evidence>
<dbReference type="Proteomes" id="UP000256269">
    <property type="component" value="Unassembled WGS sequence"/>
</dbReference>
<evidence type="ECO:0000313" key="9">
    <source>
        <dbReference type="Proteomes" id="UP000256269"/>
    </source>
</evidence>
<dbReference type="GO" id="GO:0004497">
    <property type="term" value="F:monooxygenase activity"/>
    <property type="evidence" value="ECO:0007669"/>
    <property type="project" value="UniProtKB-KW"/>
</dbReference>
<evidence type="ECO:0000313" key="8">
    <source>
        <dbReference type="EMBL" id="REH48265.1"/>
    </source>
</evidence>
<proteinExistence type="inferred from homology"/>
<comment type="similarity">
    <text evidence="1 7">Belongs to the cytochrome P450 family.</text>
</comment>
<sequence>MSLPKDVVADYPMARASHTFDPPVTFSVRREQDPVGKVKLWDGTEPWLITRYADAQAVLTDERFSADPHTPGFPFITPAVKANLRFRQLMIRDDDPQHGRLRRMLNKDFMARRMELLRPSVQRLVDGLVDDLIAGGEPGDLVKTFAIPLPSMVICLLLGVPYEDHGFFQQRTLRVADRRTSEEGVKAANQELSEYMMRLVAAKDAEPGDDLVSRLVVEQYRNGAITQQEIADLARMILVAGHESTAHMTALSVLALLRHPDQLAELTAHPAKIPNAVEELLRYLTVVHNGLPRAAKEDVEIGGQLIKAGEGLLVALPSANRDDAAFPDADRLDVDRPSPRHLTFGFGIHHCLGHYLARVEVQVAIETLFRRLPGLRLAIPFEQLEFRHQMAVYGVFELPVRWS</sequence>
<dbReference type="InterPro" id="IPR001128">
    <property type="entry name" value="Cyt_P450"/>
</dbReference>
<dbReference type="CDD" id="cd11030">
    <property type="entry name" value="CYP105-like"/>
    <property type="match status" value="1"/>
</dbReference>
<evidence type="ECO:0000256" key="7">
    <source>
        <dbReference type="RuleBase" id="RU000461"/>
    </source>
</evidence>
<keyword evidence="3 7" id="KW-0479">Metal-binding</keyword>
<comment type="caution">
    <text evidence="8">The sequence shown here is derived from an EMBL/GenBank/DDBJ whole genome shotgun (WGS) entry which is preliminary data.</text>
</comment>
<dbReference type="GO" id="GO:0016705">
    <property type="term" value="F:oxidoreductase activity, acting on paired donors, with incorporation or reduction of molecular oxygen"/>
    <property type="evidence" value="ECO:0007669"/>
    <property type="project" value="InterPro"/>
</dbReference>
<evidence type="ECO:0000256" key="1">
    <source>
        <dbReference type="ARBA" id="ARBA00010617"/>
    </source>
</evidence>
<reference evidence="8 9" key="1">
    <citation type="submission" date="2018-08" db="EMBL/GenBank/DDBJ databases">
        <title>Genomic Encyclopedia of Archaeal and Bacterial Type Strains, Phase II (KMG-II): from individual species to whole genera.</title>
        <authorList>
            <person name="Goeker M."/>
        </authorList>
    </citation>
    <scope>NUCLEOTIDE SEQUENCE [LARGE SCALE GENOMIC DNA]</scope>
    <source>
        <strain evidence="8 9">DSM 45791</strain>
    </source>
</reference>
<dbReference type="GO" id="GO:0020037">
    <property type="term" value="F:heme binding"/>
    <property type="evidence" value="ECO:0007669"/>
    <property type="project" value="InterPro"/>
</dbReference>
<dbReference type="InterPro" id="IPR017972">
    <property type="entry name" value="Cyt_P450_CS"/>
</dbReference>
<evidence type="ECO:0000256" key="4">
    <source>
        <dbReference type="ARBA" id="ARBA00023002"/>
    </source>
</evidence>
<dbReference type="InterPro" id="IPR002397">
    <property type="entry name" value="Cyt_P450_B"/>
</dbReference>
<organism evidence="8 9">
    <name type="scientific">Kutzneria buriramensis</name>
    <dbReference type="NCBI Taxonomy" id="1045776"/>
    <lineage>
        <taxon>Bacteria</taxon>
        <taxon>Bacillati</taxon>
        <taxon>Actinomycetota</taxon>
        <taxon>Actinomycetes</taxon>
        <taxon>Pseudonocardiales</taxon>
        <taxon>Pseudonocardiaceae</taxon>
        <taxon>Kutzneria</taxon>
    </lineage>
</organism>
<evidence type="ECO:0000256" key="6">
    <source>
        <dbReference type="ARBA" id="ARBA00023033"/>
    </source>
</evidence>
<protein>
    <submittedName>
        <fullName evidence="8">Cytochrome P450</fullName>
    </submittedName>
</protein>
<dbReference type="EMBL" id="QUNO01000005">
    <property type="protein sequence ID" value="REH48265.1"/>
    <property type="molecule type" value="Genomic_DNA"/>
</dbReference>
<dbReference type="FunFam" id="1.10.630.10:FF:000018">
    <property type="entry name" value="Cytochrome P450 monooxygenase"/>
    <property type="match status" value="1"/>
</dbReference>
<dbReference type="InterPro" id="IPR036396">
    <property type="entry name" value="Cyt_P450_sf"/>
</dbReference>